<gene>
    <name evidence="1" type="ORF">C4F40_03390</name>
</gene>
<dbReference type="RefSeq" id="WP_196937477.1">
    <property type="nucleotide sequence ID" value="NZ_MU158689.1"/>
</dbReference>
<dbReference type="Proteomes" id="UP000618319">
    <property type="component" value="Unassembled WGS sequence"/>
</dbReference>
<name>A0ABR9T344_9SPHI</name>
<evidence type="ECO:0008006" key="3">
    <source>
        <dbReference type="Google" id="ProtNLM"/>
    </source>
</evidence>
<organism evidence="1 2">
    <name type="scientific">Sphingobacterium pedocola</name>
    <dbReference type="NCBI Taxonomy" id="2082722"/>
    <lineage>
        <taxon>Bacteria</taxon>
        <taxon>Pseudomonadati</taxon>
        <taxon>Bacteroidota</taxon>
        <taxon>Sphingobacteriia</taxon>
        <taxon>Sphingobacteriales</taxon>
        <taxon>Sphingobacteriaceae</taxon>
        <taxon>Sphingobacterium</taxon>
    </lineage>
</organism>
<evidence type="ECO:0000313" key="2">
    <source>
        <dbReference type="Proteomes" id="UP000618319"/>
    </source>
</evidence>
<sequence>MKKIFYLFLALGLGLNACKKDDRSADNKVEDYLLIYGKKYNKDSIMLEFSKGVGLDTSMFYFDEEAQVFKLREYIMSIEPEVYLNLQK</sequence>
<protein>
    <recommendedName>
        <fullName evidence="3">DUF4296 domain-containing protein</fullName>
    </recommendedName>
</protein>
<keyword evidence="2" id="KW-1185">Reference proteome</keyword>
<dbReference type="EMBL" id="PSKQ01000017">
    <property type="protein sequence ID" value="MBE8719771.1"/>
    <property type="molecule type" value="Genomic_DNA"/>
</dbReference>
<reference evidence="1 2" key="1">
    <citation type="submission" date="2018-02" db="EMBL/GenBank/DDBJ databases">
        <title>Sphingobacterium KA21.</title>
        <authorList>
            <person name="Vasarhelyi B.M."/>
            <person name="Deshmukh S."/>
            <person name="Balint B."/>
            <person name="Kukolya J."/>
        </authorList>
    </citation>
    <scope>NUCLEOTIDE SEQUENCE [LARGE SCALE GENOMIC DNA]</scope>
    <source>
        <strain evidence="1 2">Ka21</strain>
    </source>
</reference>
<comment type="caution">
    <text evidence="1">The sequence shown here is derived from an EMBL/GenBank/DDBJ whole genome shotgun (WGS) entry which is preliminary data.</text>
</comment>
<evidence type="ECO:0000313" key="1">
    <source>
        <dbReference type="EMBL" id="MBE8719771.1"/>
    </source>
</evidence>
<accession>A0ABR9T344</accession>
<proteinExistence type="predicted"/>